<gene>
    <name evidence="3" type="ORF">JCM15548_13357</name>
</gene>
<evidence type="ECO:0000313" key="4">
    <source>
        <dbReference type="Proteomes" id="UP000032900"/>
    </source>
</evidence>
<evidence type="ECO:0008006" key="5">
    <source>
        <dbReference type="Google" id="ProtNLM"/>
    </source>
</evidence>
<protein>
    <recommendedName>
        <fullName evidence="5">ABC transporter ATP-binding protein</fullName>
    </recommendedName>
</protein>
<dbReference type="AlphaFoldDB" id="A0A0E9M1J6"/>
<dbReference type="SUPFAM" id="SSF52540">
    <property type="entry name" value="P-loop containing nucleoside triphosphate hydrolases"/>
    <property type="match status" value="1"/>
</dbReference>
<evidence type="ECO:0000313" key="3">
    <source>
        <dbReference type="EMBL" id="GAO31025.1"/>
    </source>
</evidence>
<dbReference type="EMBL" id="BAZW01000036">
    <property type="protein sequence ID" value="GAO31025.1"/>
    <property type="molecule type" value="Genomic_DNA"/>
</dbReference>
<evidence type="ECO:0000256" key="1">
    <source>
        <dbReference type="ARBA" id="ARBA00005417"/>
    </source>
</evidence>
<evidence type="ECO:0000256" key="2">
    <source>
        <dbReference type="ARBA" id="ARBA00022448"/>
    </source>
</evidence>
<keyword evidence="2" id="KW-0813">Transport</keyword>
<dbReference type="Gene3D" id="3.40.50.300">
    <property type="entry name" value="P-loop containing nucleotide triphosphate hydrolases"/>
    <property type="match status" value="1"/>
</dbReference>
<keyword evidence="4" id="KW-1185">Reference proteome</keyword>
<organism evidence="3 4">
    <name type="scientific">Geofilum rubicundum JCM 15548</name>
    <dbReference type="NCBI Taxonomy" id="1236989"/>
    <lineage>
        <taxon>Bacteria</taxon>
        <taxon>Pseudomonadati</taxon>
        <taxon>Bacteroidota</taxon>
        <taxon>Bacteroidia</taxon>
        <taxon>Marinilabiliales</taxon>
        <taxon>Marinilabiliaceae</taxon>
        <taxon>Geofilum</taxon>
    </lineage>
</organism>
<dbReference type="PANTHER" id="PTHR43335">
    <property type="entry name" value="ABC TRANSPORTER, ATP-BINDING PROTEIN"/>
    <property type="match status" value="1"/>
</dbReference>
<reference evidence="3 4" key="1">
    <citation type="journal article" date="2015" name="Microbes Environ.">
        <title>Distribution and evolution of nitrogen fixation genes in the phylum bacteroidetes.</title>
        <authorList>
            <person name="Inoue J."/>
            <person name="Oshima K."/>
            <person name="Suda W."/>
            <person name="Sakamoto M."/>
            <person name="Iino T."/>
            <person name="Noda S."/>
            <person name="Hongoh Y."/>
            <person name="Hattori M."/>
            <person name="Ohkuma M."/>
        </authorList>
    </citation>
    <scope>NUCLEOTIDE SEQUENCE [LARGE SCALE GENOMIC DNA]</scope>
    <source>
        <strain evidence="3">JCM 15548</strain>
    </source>
</reference>
<dbReference type="STRING" id="1236989.JCM15548_13357"/>
<comment type="similarity">
    <text evidence="1">Belongs to the ABC transporter superfamily.</text>
</comment>
<comment type="caution">
    <text evidence="3">The sequence shown here is derived from an EMBL/GenBank/DDBJ whole genome shotgun (WGS) entry which is preliminary data.</text>
</comment>
<dbReference type="InterPro" id="IPR027417">
    <property type="entry name" value="P-loop_NTPase"/>
</dbReference>
<dbReference type="RefSeq" id="WP_062126663.1">
    <property type="nucleotide sequence ID" value="NZ_BAZW01000036.1"/>
</dbReference>
<accession>A0A0E9M1J6</accession>
<sequence>MVELSRERIVVFSTHIIEDISSSCNQVAVMSDGHLRYWGEPRNMMSIANGKVWQVEVNPGEVEAMTQQFVVIYHMKQGDKVRLRCLSSEKPDHRAIEVKAVLEDSYLWLLKKQDHEQHQ</sequence>
<dbReference type="PANTHER" id="PTHR43335:SF2">
    <property type="entry name" value="ABC TRANSPORTER, ATP-BINDING PROTEIN"/>
    <property type="match status" value="1"/>
</dbReference>
<proteinExistence type="inferred from homology"/>
<dbReference type="Proteomes" id="UP000032900">
    <property type="component" value="Unassembled WGS sequence"/>
</dbReference>
<name>A0A0E9M1J6_9BACT</name>